<organism evidence="1 2">
    <name type="scientific">Panaeolus cyanescens</name>
    <dbReference type="NCBI Taxonomy" id="181874"/>
    <lineage>
        <taxon>Eukaryota</taxon>
        <taxon>Fungi</taxon>
        <taxon>Dikarya</taxon>
        <taxon>Basidiomycota</taxon>
        <taxon>Agaricomycotina</taxon>
        <taxon>Agaricomycetes</taxon>
        <taxon>Agaricomycetidae</taxon>
        <taxon>Agaricales</taxon>
        <taxon>Agaricineae</taxon>
        <taxon>Galeropsidaceae</taxon>
        <taxon>Panaeolus</taxon>
    </lineage>
</organism>
<sequence>MVYRKISTDLKEAALKLKAQGRDTLEEIREITGISLRTLYRAQQQKQLTGSAAPALPIGCGRPQTLLRRDAEYLLSLAQHRPTLFLNEYAKRVEVNCEISVSITTIHRTLERAGLNVKHI</sequence>
<name>A0A409WY10_9AGAR</name>
<evidence type="ECO:0000313" key="2">
    <source>
        <dbReference type="Proteomes" id="UP000284842"/>
    </source>
</evidence>
<accession>A0A409WY10</accession>
<dbReference type="SUPFAM" id="SSF46689">
    <property type="entry name" value="Homeodomain-like"/>
    <property type="match status" value="1"/>
</dbReference>
<gene>
    <name evidence="1" type="ORF">CVT24_001450</name>
</gene>
<dbReference type="InParanoid" id="A0A409WY10"/>
<proteinExistence type="predicted"/>
<comment type="caution">
    <text evidence="1">The sequence shown here is derived from an EMBL/GenBank/DDBJ whole genome shotgun (WGS) entry which is preliminary data.</text>
</comment>
<evidence type="ECO:0000313" key="1">
    <source>
        <dbReference type="EMBL" id="PPQ83379.1"/>
    </source>
</evidence>
<keyword evidence="2" id="KW-1185">Reference proteome</keyword>
<dbReference type="Proteomes" id="UP000284842">
    <property type="component" value="Unassembled WGS sequence"/>
</dbReference>
<protein>
    <recommendedName>
        <fullName evidence="3">Resolvase HTH domain-containing protein</fullName>
    </recommendedName>
</protein>
<dbReference type="EMBL" id="NHTK01005036">
    <property type="protein sequence ID" value="PPQ83379.1"/>
    <property type="molecule type" value="Genomic_DNA"/>
</dbReference>
<dbReference type="OrthoDB" id="2993405at2759"/>
<reference evidence="1 2" key="1">
    <citation type="journal article" date="2018" name="Evol. Lett.">
        <title>Horizontal gene cluster transfer increased hallucinogenic mushroom diversity.</title>
        <authorList>
            <person name="Reynolds H.T."/>
            <person name="Vijayakumar V."/>
            <person name="Gluck-Thaler E."/>
            <person name="Korotkin H.B."/>
            <person name="Matheny P.B."/>
            <person name="Slot J.C."/>
        </authorList>
    </citation>
    <scope>NUCLEOTIDE SEQUENCE [LARGE SCALE GENOMIC DNA]</scope>
    <source>
        <strain evidence="1 2">2629</strain>
    </source>
</reference>
<dbReference type="AlphaFoldDB" id="A0A409WY10"/>
<dbReference type="InterPro" id="IPR009057">
    <property type="entry name" value="Homeodomain-like_sf"/>
</dbReference>
<evidence type="ECO:0008006" key="3">
    <source>
        <dbReference type="Google" id="ProtNLM"/>
    </source>
</evidence>